<accession>A0A9D1K7B7</accession>
<keyword evidence="2 6" id="KW-0732">Signal</keyword>
<keyword evidence="1" id="KW-1003">Cell membrane</keyword>
<reference evidence="7" key="1">
    <citation type="submission" date="2020-10" db="EMBL/GenBank/DDBJ databases">
        <authorList>
            <person name="Gilroy R."/>
        </authorList>
    </citation>
    <scope>NUCLEOTIDE SEQUENCE</scope>
    <source>
        <strain evidence="7">13766</strain>
    </source>
</reference>
<name>A0A9D1K7B7_9FIRM</name>
<organism evidence="7 8">
    <name type="scientific">Candidatus Alectryocaccomicrobium excrementavium</name>
    <dbReference type="NCBI Taxonomy" id="2840668"/>
    <lineage>
        <taxon>Bacteria</taxon>
        <taxon>Bacillati</taxon>
        <taxon>Bacillota</taxon>
        <taxon>Clostridia</taxon>
        <taxon>Candidatus Alectryocaccomicrobium</taxon>
    </lineage>
</organism>
<evidence type="ECO:0000313" key="8">
    <source>
        <dbReference type="Proteomes" id="UP000824140"/>
    </source>
</evidence>
<sequence>MKKTLLALTLVLCLLSTGALAEAVRSLPEDETITISILEGVNSNKENNAVERAVQERLNIQLEYTYVPSSGFDEKLNTVLASGELPDIICFLWKSVVPAAWVEQEAVLRLDDPENNLLEKYGQNITRFFTEENMPYQYDYDGGIYSVKMYNAFPYQDSLMIRYDWLEALNLEAPETLDEFVEVMRRFKQDDPNGNGMADEIPYMGGLNAFYNAFGILNTVSDYTLYEGELIPKYEHPEFKNCVDLLRQLYAEGLIDPEYTVRDIPSRDELVSTDKVGIVLATGNESTKLTKSLRANGFESAILGQIDPILGVGGQNIQGRFPYGTSMAISSTAEDPEACMMFIDYLFSDEGIELTNFGIEGVHFERVDGEPRLLEPYCISWEEARGEGIAKGTWAQVWTEENFLQITFQGKTLEELDEVDALAYHAYVDNEEFTYSALPNSLTDTETNRTLGVDIWTPMNDEINNYIMGTVEWDSVESLLAELKEYGMDQITAEVNEAYDKVS</sequence>
<comment type="caution">
    <text evidence="7">The sequence shown here is derived from an EMBL/GenBank/DDBJ whole genome shotgun (WGS) entry which is preliminary data.</text>
</comment>
<gene>
    <name evidence="7" type="ORF">IAA84_12995</name>
</gene>
<dbReference type="InterPro" id="IPR050490">
    <property type="entry name" value="Bact_solute-bd_prot1"/>
</dbReference>
<keyword evidence="3" id="KW-0472">Membrane</keyword>
<dbReference type="PANTHER" id="PTHR43649">
    <property type="entry name" value="ARABINOSE-BINDING PROTEIN-RELATED"/>
    <property type="match status" value="1"/>
</dbReference>
<feature type="signal peptide" evidence="6">
    <location>
        <begin position="1"/>
        <end position="21"/>
    </location>
</feature>
<dbReference type="EMBL" id="DVJN01000247">
    <property type="protein sequence ID" value="HIS93925.1"/>
    <property type="molecule type" value="Genomic_DNA"/>
</dbReference>
<evidence type="ECO:0000313" key="7">
    <source>
        <dbReference type="EMBL" id="HIS93925.1"/>
    </source>
</evidence>
<keyword evidence="5" id="KW-0449">Lipoprotein</keyword>
<keyword evidence="4" id="KW-0564">Palmitate</keyword>
<dbReference type="SUPFAM" id="SSF53850">
    <property type="entry name" value="Periplasmic binding protein-like II"/>
    <property type="match status" value="1"/>
</dbReference>
<evidence type="ECO:0000256" key="3">
    <source>
        <dbReference type="ARBA" id="ARBA00023136"/>
    </source>
</evidence>
<reference evidence="7" key="2">
    <citation type="journal article" date="2021" name="PeerJ">
        <title>Extensive microbial diversity within the chicken gut microbiome revealed by metagenomics and culture.</title>
        <authorList>
            <person name="Gilroy R."/>
            <person name="Ravi A."/>
            <person name="Getino M."/>
            <person name="Pursley I."/>
            <person name="Horton D.L."/>
            <person name="Alikhan N.F."/>
            <person name="Baker D."/>
            <person name="Gharbi K."/>
            <person name="Hall N."/>
            <person name="Watson M."/>
            <person name="Adriaenssens E.M."/>
            <person name="Foster-Nyarko E."/>
            <person name="Jarju S."/>
            <person name="Secka A."/>
            <person name="Antonio M."/>
            <person name="Oren A."/>
            <person name="Chaudhuri R.R."/>
            <person name="La Ragione R."/>
            <person name="Hildebrand F."/>
            <person name="Pallen M.J."/>
        </authorList>
    </citation>
    <scope>NUCLEOTIDE SEQUENCE</scope>
    <source>
        <strain evidence="7">13766</strain>
    </source>
</reference>
<evidence type="ECO:0000256" key="1">
    <source>
        <dbReference type="ARBA" id="ARBA00022475"/>
    </source>
</evidence>
<dbReference type="PANTHER" id="PTHR43649:SF33">
    <property type="entry name" value="POLYGALACTURONAN_RHAMNOGALACTURONAN-BINDING PROTEIN YTCQ"/>
    <property type="match status" value="1"/>
</dbReference>
<proteinExistence type="predicted"/>
<evidence type="ECO:0000256" key="5">
    <source>
        <dbReference type="ARBA" id="ARBA00023288"/>
    </source>
</evidence>
<feature type="chain" id="PRO_5039731057" evidence="6">
    <location>
        <begin position="22"/>
        <end position="503"/>
    </location>
</feature>
<evidence type="ECO:0000256" key="2">
    <source>
        <dbReference type="ARBA" id="ARBA00022729"/>
    </source>
</evidence>
<protein>
    <submittedName>
        <fullName evidence="7">Extracellular solute-binding protein</fullName>
    </submittedName>
</protein>
<dbReference type="Pfam" id="PF01547">
    <property type="entry name" value="SBP_bac_1"/>
    <property type="match status" value="1"/>
</dbReference>
<dbReference type="Gene3D" id="3.40.190.10">
    <property type="entry name" value="Periplasmic binding protein-like II"/>
    <property type="match status" value="2"/>
</dbReference>
<dbReference type="Proteomes" id="UP000824140">
    <property type="component" value="Unassembled WGS sequence"/>
</dbReference>
<evidence type="ECO:0000256" key="6">
    <source>
        <dbReference type="SAM" id="SignalP"/>
    </source>
</evidence>
<dbReference type="InterPro" id="IPR006059">
    <property type="entry name" value="SBP"/>
</dbReference>
<evidence type="ECO:0000256" key="4">
    <source>
        <dbReference type="ARBA" id="ARBA00023139"/>
    </source>
</evidence>
<dbReference type="AlphaFoldDB" id="A0A9D1K7B7"/>